<dbReference type="Gene3D" id="3.40.720.10">
    <property type="entry name" value="Alkaline Phosphatase, subunit A"/>
    <property type="match status" value="1"/>
</dbReference>
<evidence type="ECO:0000259" key="3">
    <source>
        <dbReference type="Pfam" id="PF00884"/>
    </source>
</evidence>
<organism evidence="4 5">
    <name type="scientific">Streptosporangium oxazolinicum</name>
    <dbReference type="NCBI Taxonomy" id="909287"/>
    <lineage>
        <taxon>Bacteria</taxon>
        <taxon>Bacillati</taxon>
        <taxon>Actinomycetota</taxon>
        <taxon>Actinomycetes</taxon>
        <taxon>Streptosporangiales</taxon>
        <taxon>Streptosporangiaceae</taxon>
        <taxon>Streptosporangium</taxon>
    </lineage>
</organism>
<dbReference type="PANTHER" id="PTHR45953">
    <property type="entry name" value="IDURONATE 2-SULFATASE"/>
    <property type="match status" value="1"/>
</dbReference>
<accession>A0ABP8B254</accession>
<proteinExistence type="predicted"/>
<name>A0ABP8B254_9ACTN</name>
<keyword evidence="5" id="KW-1185">Reference proteome</keyword>
<protein>
    <recommendedName>
        <fullName evidence="3">Sulfatase N-terminal domain-containing protein</fullName>
    </recommendedName>
</protein>
<evidence type="ECO:0000256" key="1">
    <source>
        <dbReference type="ARBA" id="ARBA00022723"/>
    </source>
</evidence>
<dbReference type="PANTHER" id="PTHR45953:SF1">
    <property type="entry name" value="IDURONATE 2-SULFATASE"/>
    <property type="match status" value="1"/>
</dbReference>
<dbReference type="InterPro" id="IPR017850">
    <property type="entry name" value="Alkaline_phosphatase_core_sf"/>
</dbReference>
<reference evidence="5" key="1">
    <citation type="journal article" date="2019" name="Int. J. Syst. Evol. Microbiol.">
        <title>The Global Catalogue of Microorganisms (GCM) 10K type strain sequencing project: providing services to taxonomists for standard genome sequencing and annotation.</title>
        <authorList>
            <consortium name="The Broad Institute Genomics Platform"/>
            <consortium name="The Broad Institute Genome Sequencing Center for Infectious Disease"/>
            <person name="Wu L."/>
            <person name="Ma J."/>
        </authorList>
    </citation>
    <scope>NUCLEOTIDE SEQUENCE [LARGE SCALE GENOMIC DNA]</scope>
    <source>
        <strain evidence="5">JCM 17388</strain>
    </source>
</reference>
<dbReference type="RefSeq" id="WP_344919589.1">
    <property type="nucleotide sequence ID" value="NZ_BAABAQ010000007.1"/>
</dbReference>
<feature type="domain" description="Sulfatase N-terminal" evidence="3">
    <location>
        <begin position="5"/>
        <end position="80"/>
    </location>
</feature>
<keyword evidence="2" id="KW-0378">Hydrolase</keyword>
<evidence type="ECO:0000313" key="5">
    <source>
        <dbReference type="Proteomes" id="UP001501251"/>
    </source>
</evidence>
<dbReference type="Proteomes" id="UP001501251">
    <property type="component" value="Unassembled WGS sequence"/>
</dbReference>
<dbReference type="Pfam" id="PF00884">
    <property type="entry name" value="Sulfatase"/>
    <property type="match status" value="1"/>
</dbReference>
<dbReference type="EMBL" id="BAABAQ010000007">
    <property type="protein sequence ID" value="GAA4195449.1"/>
    <property type="molecule type" value="Genomic_DNA"/>
</dbReference>
<dbReference type="SUPFAM" id="SSF53649">
    <property type="entry name" value="Alkaline phosphatase-like"/>
    <property type="match status" value="1"/>
</dbReference>
<dbReference type="InterPro" id="IPR000917">
    <property type="entry name" value="Sulfatase_N"/>
</dbReference>
<keyword evidence="1" id="KW-0479">Metal-binding</keyword>
<evidence type="ECO:0000313" key="4">
    <source>
        <dbReference type="EMBL" id="GAA4195449.1"/>
    </source>
</evidence>
<comment type="caution">
    <text evidence="4">The sequence shown here is derived from an EMBL/GenBank/DDBJ whole genome shotgun (WGS) entry which is preliminary data.</text>
</comment>
<evidence type="ECO:0000256" key="2">
    <source>
        <dbReference type="ARBA" id="ARBA00022801"/>
    </source>
</evidence>
<sequence>MSPRPNVLFVMTGQQRFDTIAALGNRGIATPNLDRLAARGTVFDNAYSTTPVCVPARHTLHSGYEPTQTRVYDNAVPDGGHAAIRESCGPYLAGAMGLRGYPNLGGRQVSHHSRRWSGRAA</sequence>
<gene>
    <name evidence="4" type="ORF">GCM10022252_41250</name>
</gene>